<dbReference type="InterPro" id="IPR001584">
    <property type="entry name" value="Integrase_cat-core"/>
</dbReference>
<feature type="domain" description="Integrase catalytic" evidence="1">
    <location>
        <begin position="1"/>
        <end position="35"/>
    </location>
</feature>
<protein>
    <submittedName>
        <fullName evidence="3">IS3 family transposase</fullName>
    </submittedName>
</protein>
<feature type="non-terminal residue" evidence="3">
    <location>
        <position position="1"/>
    </location>
</feature>
<dbReference type="Proteomes" id="UP000289316">
    <property type="component" value="Unassembled WGS sequence"/>
</dbReference>
<dbReference type="EMBL" id="QZFR01000109">
    <property type="protein sequence ID" value="RXV64972.1"/>
    <property type="molecule type" value="Genomic_DNA"/>
</dbReference>
<gene>
    <name evidence="3" type="ORF">D6C19_10455</name>
    <name evidence="2" type="ORF">D6C19_11600</name>
</gene>
<name>A0A4Q2A6J6_9LACO</name>
<dbReference type="RefSeq" id="WP_160279749.1">
    <property type="nucleotide sequence ID" value="NZ_QZFR01000109.1"/>
</dbReference>
<sequence>EELEESVKESIEYFNTQRAYASKNGLTAEKFRVQTA</sequence>
<dbReference type="EMBL" id="QZFR01000160">
    <property type="protein sequence ID" value="RXV61162.1"/>
    <property type="molecule type" value="Genomic_DNA"/>
</dbReference>
<accession>A0A4Q2A6J6</accession>
<dbReference type="Pfam" id="PF13333">
    <property type="entry name" value="rve_2"/>
    <property type="match status" value="1"/>
</dbReference>
<comment type="caution">
    <text evidence="3">The sequence shown here is derived from an EMBL/GenBank/DDBJ whole genome shotgun (WGS) entry which is preliminary data.</text>
</comment>
<evidence type="ECO:0000313" key="2">
    <source>
        <dbReference type="EMBL" id="RXV61162.1"/>
    </source>
</evidence>
<organism evidence="3 4">
    <name type="scientific">Ligilactobacillus murinus</name>
    <dbReference type="NCBI Taxonomy" id="1622"/>
    <lineage>
        <taxon>Bacteria</taxon>
        <taxon>Bacillati</taxon>
        <taxon>Bacillota</taxon>
        <taxon>Bacilli</taxon>
        <taxon>Lactobacillales</taxon>
        <taxon>Lactobacillaceae</taxon>
        <taxon>Ligilactobacillus</taxon>
    </lineage>
</organism>
<dbReference type="AlphaFoldDB" id="A0A4Q2A6J6"/>
<dbReference type="GO" id="GO:0015074">
    <property type="term" value="P:DNA integration"/>
    <property type="evidence" value="ECO:0007669"/>
    <property type="project" value="InterPro"/>
</dbReference>
<evidence type="ECO:0000313" key="3">
    <source>
        <dbReference type="EMBL" id="RXV64972.1"/>
    </source>
</evidence>
<evidence type="ECO:0000259" key="1">
    <source>
        <dbReference type="Pfam" id="PF13333"/>
    </source>
</evidence>
<evidence type="ECO:0000313" key="4">
    <source>
        <dbReference type="Proteomes" id="UP000289316"/>
    </source>
</evidence>
<reference evidence="3 4" key="1">
    <citation type="submission" date="2018-09" db="EMBL/GenBank/DDBJ databases">
        <title>Murine metabolic-syndrome-specific gut microbial biobank.</title>
        <authorList>
            <person name="Liu C."/>
        </authorList>
    </citation>
    <scope>NUCLEOTIDE SEQUENCE [LARGE SCALE GENOMIC DNA]</scope>
    <source>
        <strain evidence="3 4">C-30</strain>
    </source>
</reference>
<proteinExistence type="predicted"/>